<dbReference type="PANTHER" id="PTHR38664">
    <property type="entry name" value="SLR0058 PROTEIN"/>
    <property type="match status" value="1"/>
</dbReference>
<organism evidence="2 3">
    <name type="scientific">Desemzia incerta</name>
    <dbReference type="NCBI Taxonomy" id="82801"/>
    <lineage>
        <taxon>Bacteria</taxon>
        <taxon>Bacillati</taxon>
        <taxon>Bacillota</taxon>
        <taxon>Bacilli</taxon>
        <taxon>Lactobacillales</taxon>
        <taxon>Carnobacteriaceae</taxon>
        <taxon>Desemzia</taxon>
    </lineage>
</organism>
<protein>
    <submittedName>
        <fullName evidence="2">Polyhydroxyalkanoate synthesis regulator phasin</fullName>
    </submittedName>
</protein>
<feature type="coiled-coil region" evidence="1">
    <location>
        <begin position="71"/>
        <end position="98"/>
    </location>
</feature>
<dbReference type="STRING" id="82801.SAMN04488506_0287"/>
<dbReference type="RefSeq" id="WP_092479364.1">
    <property type="nucleotide sequence ID" value="NZ_CP126128.1"/>
</dbReference>
<name>A0A1I5V0N5_9LACT</name>
<dbReference type="Proteomes" id="UP000199136">
    <property type="component" value="Unassembled WGS sequence"/>
</dbReference>
<gene>
    <name evidence="2" type="ORF">SAMN04488506_0287</name>
</gene>
<dbReference type="AlphaFoldDB" id="A0A1I5V0N5"/>
<evidence type="ECO:0000313" key="3">
    <source>
        <dbReference type="Proteomes" id="UP000199136"/>
    </source>
</evidence>
<sequence>MNDLKKLILASIGGVSMTYDKVEEMVEKLASRGQITVEQGKKLSEELMRKGKQKDDSIDKDEVQAILLQMNVAQRKDIEELELKIAALNAQIDEMVENNE</sequence>
<proteinExistence type="predicted"/>
<dbReference type="OrthoDB" id="2134917at2"/>
<dbReference type="PANTHER" id="PTHR38664:SF1">
    <property type="entry name" value="SLR0058 PROTEIN"/>
    <property type="match status" value="1"/>
</dbReference>
<evidence type="ECO:0000256" key="1">
    <source>
        <dbReference type="SAM" id="Coils"/>
    </source>
</evidence>
<dbReference type="EMBL" id="FOXW01000001">
    <property type="protein sequence ID" value="SFQ00972.1"/>
    <property type="molecule type" value="Genomic_DNA"/>
</dbReference>
<accession>A0A1I5V0N5</accession>
<dbReference type="InterPro" id="IPR008769">
    <property type="entry name" value="PhaF_PhaI"/>
</dbReference>
<keyword evidence="3" id="KW-1185">Reference proteome</keyword>
<keyword evidence="1" id="KW-0175">Coiled coil</keyword>
<evidence type="ECO:0000313" key="2">
    <source>
        <dbReference type="EMBL" id="SFQ00972.1"/>
    </source>
</evidence>
<reference evidence="2 3" key="1">
    <citation type="submission" date="2016-10" db="EMBL/GenBank/DDBJ databases">
        <authorList>
            <person name="de Groot N.N."/>
        </authorList>
    </citation>
    <scope>NUCLEOTIDE SEQUENCE [LARGE SCALE GENOMIC DNA]</scope>
    <source>
        <strain evidence="2 3">DSM 20581</strain>
    </source>
</reference>